<comment type="function">
    <text evidence="9">Essential cell division protein.</text>
</comment>
<keyword evidence="3 9" id="KW-0997">Cell inner membrane</keyword>
<evidence type="ECO:0000256" key="9">
    <source>
        <dbReference type="HAMAP-Rule" id="MF_00911"/>
    </source>
</evidence>
<evidence type="ECO:0000256" key="3">
    <source>
        <dbReference type="ARBA" id="ARBA00022519"/>
    </source>
</evidence>
<dbReference type="InterPro" id="IPR005548">
    <property type="entry name" value="Cell_div_FtsQ/DivIB_C"/>
</dbReference>
<evidence type="ECO:0000256" key="2">
    <source>
        <dbReference type="ARBA" id="ARBA00022475"/>
    </source>
</evidence>
<dbReference type="AlphaFoldDB" id="A0A2T4VWR0"/>
<dbReference type="InterPro" id="IPR026579">
    <property type="entry name" value="FtsQ"/>
</dbReference>
<accession>A0A2T4VWR0</accession>
<dbReference type="Pfam" id="PF08478">
    <property type="entry name" value="POTRA_1"/>
    <property type="match status" value="1"/>
</dbReference>
<protein>
    <recommendedName>
        <fullName evidence="9">Cell division protein FtsQ</fullName>
    </recommendedName>
</protein>
<dbReference type="PANTHER" id="PTHR35851">
    <property type="entry name" value="CELL DIVISION PROTEIN FTSQ"/>
    <property type="match status" value="1"/>
</dbReference>
<reference evidence="12" key="1">
    <citation type="submission" date="2018-02" db="EMBL/GenBank/DDBJ databases">
        <title>Genome sequence of Candidatus Liberibacter europaeus.</title>
        <authorList>
            <person name="Frampton R.A."/>
            <person name="Thompson S.M."/>
            <person name="David C."/>
            <person name="Addison S.M."/>
            <person name="Smith G.R."/>
        </authorList>
    </citation>
    <scope>NUCLEOTIDE SEQUENCE [LARGE SCALE GENOMIC DNA]</scope>
</reference>
<evidence type="ECO:0000259" key="10">
    <source>
        <dbReference type="PROSITE" id="PS51779"/>
    </source>
</evidence>
<evidence type="ECO:0000313" key="12">
    <source>
        <dbReference type="Proteomes" id="UP000240811"/>
    </source>
</evidence>
<proteinExistence type="inferred from homology"/>
<comment type="caution">
    <text evidence="9">Lacks conserved residue(s) required for the propagation of feature annotation.</text>
</comment>
<evidence type="ECO:0000256" key="1">
    <source>
        <dbReference type="ARBA" id="ARBA00004370"/>
    </source>
</evidence>
<dbReference type="Gene3D" id="3.40.50.11690">
    <property type="entry name" value="Cell division protein FtsQ/DivIB"/>
    <property type="match status" value="1"/>
</dbReference>
<dbReference type="GO" id="GO:0032153">
    <property type="term" value="C:cell division site"/>
    <property type="evidence" value="ECO:0007669"/>
    <property type="project" value="UniProtKB-UniRule"/>
</dbReference>
<keyword evidence="8 9" id="KW-0131">Cell cycle</keyword>
<sequence length="305" mass="35649">MYALSDRYYLAFNTLLSFSIVMSFLFYIGWGLEDMRAFLNFCFFLEKIFPPYSGIAFTILFFSIVGIYGFLVGGNTRLSTDMLGYIYDFSIEKIRIIGNVETSEVDIIRCLGVNWNKSLISFDAAIVQNNLLKLPWISHAEIHRIYPNTIEIRIKERDPYAIWQRDANFFLIDKDGDIIESFSNAKFSYLPKLIGKGVNREIKSFAKLLEFSEIAKLVKAYNWIAERRWDMHLQNGIVVNLPEEKFSDALFKLLELQNKYKIFDRDISVIDMRIPDRITIRLTVGSFIDRQSIIDLRKKILDKVN</sequence>
<evidence type="ECO:0000256" key="5">
    <source>
        <dbReference type="ARBA" id="ARBA00022692"/>
    </source>
</evidence>
<feature type="transmembrane region" description="Helical" evidence="9">
    <location>
        <begin position="52"/>
        <end position="72"/>
    </location>
</feature>
<dbReference type="HAMAP" id="MF_00911">
    <property type="entry name" value="FtsQ_subfam"/>
    <property type="match status" value="1"/>
</dbReference>
<comment type="caution">
    <text evidence="11">The sequence shown here is derived from an EMBL/GenBank/DDBJ whole genome shotgun (WGS) entry which is preliminary data.</text>
</comment>
<dbReference type="GO" id="GO:0043093">
    <property type="term" value="P:FtsZ-dependent cytokinesis"/>
    <property type="evidence" value="ECO:0007669"/>
    <property type="project" value="UniProtKB-UniRule"/>
</dbReference>
<dbReference type="InterPro" id="IPR045335">
    <property type="entry name" value="FtsQ_C_sf"/>
</dbReference>
<evidence type="ECO:0000256" key="7">
    <source>
        <dbReference type="ARBA" id="ARBA00023136"/>
    </source>
</evidence>
<dbReference type="Proteomes" id="UP000240811">
    <property type="component" value="Unassembled WGS sequence"/>
</dbReference>
<dbReference type="GO" id="GO:0005886">
    <property type="term" value="C:plasma membrane"/>
    <property type="evidence" value="ECO:0007669"/>
    <property type="project" value="UniProtKB-SubCell"/>
</dbReference>
<dbReference type="GO" id="GO:0090529">
    <property type="term" value="P:cell septum assembly"/>
    <property type="evidence" value="ECO:0007669"/>
    <property type="project" value="InterPro"/>
</dbReference>
<gene>
    <name evidence="9" type="primary">ftsQ</name>
    <name evidence="11" type="ORF">C4617_04905</name>
</gene>
<comment type="subcellular location">
    <subcellularLocation>
        <location evidence="9">Cell inner membrane</location>
        <topology evidence="9">Single-pass type II membrane protein</topology>
    </subcellularLocation>
    <subcellularLocation>
        <location evidence="1">Membrane</location>
    </subcellularLocation>
    <text evidence="9">Localizes to the division septum.</text>
</comment>
<keyword evidence="2 9" id="KW-1003">Cell membrane</keyword>
<keyword evidence="5 9" id="KW-0812">Transmembrane</keyword>
<evidence type="ECO:0000256" key="8">
    <source>
        <dbReference type="ARBA" id="ARBA00023306"/>
    </source>
</evidence>
<name>A0A2T4VWR0_9HYPH</name>
<dbReference type="EMBL" id="PSQJ01000006">
    <property type="protein sequence ID" value="PTL86211.1"/>
    <property type="molecule type" value="Genomic_DNA"/>
</dbReference>
<feature type="transmembrane region" description="Helical" evidence="9">
    <location>
        <begin position="12"/>
        <end position="32"/>
    </location>
</feature>
<comment type="similarity">
    <text evidence="9">Belongs to the FtsQ/DivIB family. FtsQ subfamily.</text>
</comment>
<dbReference type="InterPro" id="IPR013685">
    <property type="entry name" value="POTRA_FtsQ_type"/>
</dbReference>
<dbReference type="InterPro" id="IPR034746">
    <property type="entry name" value="POTRA"/>
</dbReference>
<keyword evidence="6 9" id="KW-1133">Transmembrane helix</keyword>
<dbReference type="Gene3D" id="3.10.20.310">
    <property type="entry name" value="membrane protein fhac"/>
    <property type="match status" value="1"/>
</dbReference>
<evidence type="ECO:0000256" key="6">
    <source>
        <dbReference type="ARBA" id="ARBA00022989"/>
    </source>
</evidence>
<keyword evidence="7 9" id="KW-0472">Membrane</keyword>
<dbReference type="PANTHER" id="PTHR35851:SF1">
    <property type="entry name" value="CELL DIVISION PROTEIN FTSQ"/>
    <property type="match status" value="1"/>
</dbReference>
<keyword evidence="4 9" id="KW-0132">Cell division</keyword>
<dbReference type="PROSITE" id="PS51779">
    <property type="entry name" value="POTRA"/>
    <property type="match status" value="1"/>
</dbReference>
<dbReference type="Pfam" id="PF03799">
    <property type="entry name" value="FtsQ_DivIB_C"/>
    <property type="match status" value="1"/>
</dbReference>
<evidence type="ECO:0000313" key="11">
    <source>
        <dbReference type="EMBL" id="PTL86211.1"/>
    </source>
</evidence>
<feature type="domain" description="POTRA" evidence="10">
    <location>
        <begin position="89"/>
        <end position="157"/>
    </location>
</feature>
<organism evidence="11 12">
    <name type="scientific">Candidatus Liberibacter europaeus</name>
    <dbReference type="NCBI Taxonomy" id="744859"/>
    <lineage>
        <taxon>Bacteria</taxon>
        <taxon>Pseudomonadati</taxon>
        <taxon>Pseudomonadota</taxon>
        <taxon>Alphaproteobacteria</taxon>
        <taxon>Hyphomicrobiales</taxon>
        <taxon>Rhizobiaceae</taxon>
        <taxon>Liberibacter</taxon>
    </lineage>
</organism>
<evidence type="ECO:0000256" key="4">
    <source>
        <dbReference type="ARBA" id="ARBA00022618"/>
    </source>
</evidence>